<dbReference type="EMBL" id="JQ245707">
    <property type="protein sequence ID" value="AEZ65740.1"/>
    <property type="molecule type" value="Genomic_DNA"/>
</dbReference>
<evidence type="ECO:0000313" key="2">
    <source>
        <dbReference type="Proteomes" id="UP000007178"/>
    </source>
</evidence>
<dbReference type="SUPFAM" id="SSF160719">
    <property type="entry name" value="gpW/gp25-like"/>
    <property type="match status" value="1"/>
</dbReference>
<reference evidence="1 2" key="1">
    <citation type="journal article" date="2012" name="Proc. Natl. Acad. Sci. U.S.A.">
        <title>A novel lineage of myoviruses infecting cyanobacteria is widespread in the oceans.</title>
        <authorList>
            <person name="Sabehi G."/>
            <person name="Shaulov L."/>
            <person name="Silver D.H."/>
            <person name="Yanai I."/>
            <person name="Harel A."/>
            <person name="Lindell D."/>
        </authorList>
    </citation>
    <scope>NUCLEOTIDE SEQUENCE [LARGE SCALE GENOMIC DNA]</scope>
</reference>
<keyword evidence="2" id="KW-1185">Reference proteome</keyword>
<dbReference type="Gene3D" id="3.10.450.40">
    <property type="match status" value="1"/>
</dbReference>
<dbReference type="Proteomes" id="UP000007178">
    <property type="component" value="Segment"/>
</dbReference>
<proteinExistence type="predicted"/>
<evidence type="ECO:0000313" key="1">
    <source>
        <dbReference type="EMBL" id="AEZ65740.1"/>
    </source>
</evidence>
<dbReference type="RefSeq" id="YP_007006154.1">
    <property type="nucleotide sequence ID" value="NC_019516.2"/>
</dbReference>
<protein>
    <submittedName>
        <fullName evidence="1">Virion structural protein and packaging</fullName>
    </submittedName>
</protein>
<dbReference type="GeneID" id="14013826"/>
<accession>H6WG16</accession>
<dbReference type="KEGG" id="vg:14013826"/>
<name>H6WG16_9CAUD</name>
<organism evidence="1 2">
    <name type="scientific">Cyanophage S-TIM5</name>
    <dbReference type="NCBI Taxonomy" id="1137745"/>
    <lineage>
        <taxon>Viruses</taxon>
        <taxon>Duplodnaviria</taxon>
        <taxon>Heunggongvirae</taxon>
        <taxon>Uroviricota</taxon>
        <taxon>Caudoviricetes</taxon>
        <taxon>Aurunvirus</taxon>
        <taxon>Aurunvirus STIM5</taxon>
    </lineage>
</organism>
<sequence length="177" mass="20189">MANEFETSLPRVDNEELQKIKANFGPRDNVRADNYEVNKYNREFPNIVTKGKFKDKADLTETTLFGLSYPLELDGKGGLKTASNYDRIGQQIIEILDTRVGERVYRRFFGIPELIFETISEDLLSQIIKKQISNSLPFDLEMDVSVELDESGTAVILITYSPEGSEQYMIRYNTGNA</sequence>